<dbReference type="GO" id="GO:0030677">
    <property type="term" value="C:ribonuclease P complex"/>
    <property type="evidence" value="ECO:0007669"/>
    <property type="project" value="TreeGrafter"/>
</dbReference>
<evidence type="ECO:0000256" key="7">
    <source>
        <dbReference type="HAMAP-Rule" id="MF_00227"/>
    </source>
</evidence>
<dbReference type="GO" id="GO:0042781">
    <property type="term" value="F:3'-tRNA processing endoribonuclease activity"/>
    <property type="evidence" value="ECO:0007669"/>
    <property type="project" value="TreeGrafter"/>
</dbReference>
<evidence type="ECO:0000313" key="10">
    <source>
        <dbReference type="Proteomes" id="UP000033865"/>
    </source>
</evidence>
<evidence type="ECO:0000313" key="9">
    <source>
        <dbReference type="EMBL" id="KKW37084.1"/>
    </source>
</evidence>
<comment type="catalytic activity">
    <reaction evidence="7">
        <text>Endonucleolytic cleavage of RNA, removing 5'-extranucleotides from tRNA precursor.</text>
        <dbReference type="EC" id="3.1.26.5"/>
    </reaction>
</comment>
<dbReference type="PANTHER" id="PTHR33992:SF1">
    <property type="entry name" value="RIBONUCLEASE P PROTEIN COMPONENT"/>
    <property type="match status" value="1"/>
</dbReference>
<dbReference type="Gene3D" id="3.30.230.10">
    <property type="match status" value="1"/>
</dbReference>
<dbReference type="InterPro" id="IPR000100">
    <property type="entry name" value="RNase_P"/>
</dbReference>
<dbReference type="GO" id="GO:0001682">
    <property type="term" value="P:tRNA 5'-leader removal"/>
    <property type="evidence" value="ECO:0007669"/>
    <property type="project" value="UniProtKB-UniRule"/>
</dbReference>
<evidence type="ECO:0000256" key="5">
    <source>
        <dbReference type="ARBA" id="ARBA00022801"/>
    </source>
</evidence>
<protein>
    <recommendedName>
        <fullName evidence="7 8">Ribonuclease P protein component</fullName>
        <shortName evidence="7">RNase P protein</shortName>
        <shortName evidence="7">RNaseP protein</shortName>
        <ecNumber evidence="7 8">3.1.26.5</ecNumber>
    </recommendedName>
    <alternativeName>
        <fullName evidence="7">Protein C5</fullName>
    </alternativeName>
</protein>
<name>A0A0G2AW00_9BACT</name>
<proteinExistence type="inferred from homology"/>
<comment type="similarity">
    <text evidence="7">Belongs to the RnpA family.</text>
</comment>
<dbReference type="EMBL" id="LCRN01000002">
    <property type="protein sequence ID" value="KKW37084.1"/>
    <property type="molecule type" value="Genomic_DNA"/>
</dbReference>
<evidence type="ECO:0000256" key="6">
    <source>
        <dbReference type="ARBA" id="ARBA00022884"/>
    </source>
</evidence>
<evidence type="ECO:0000256" key="4">
    <source>
        <dbReference type="ARBA" id="ARBA00022759"/>
    </source>
</evidence>
<reference evidence="9 10" key="1">
    <citation type="journal article" date="2015" name="Nature">
        <title>rRNA introns, odd ribosomes, and small enigmatic genomes across a large radiation of phyla.</title>
        <authorList>
            <person name="Brown C.T."/>
            <person name="Hug L.A."/>
            <person name="Thomas B.C."/>
            <person name="Sharon I."/>
            <person name="Castelle C.J."/>
            <person name="Singh A."/>
            <person name="Wilkins M.J."/>
            <person name="Williams K.H."/>
            <person name="Banfield J.F."/>
        </authorList>
    </citation>
    <scope>NUCLEOTIDE SEQUENCE [LARGE SCALE GENOMIC DNA]</scope>
</reference>
<comment type="caution">
    <text evidence="9">The sequence shown here is derived from an EMBL/GenBank/DDBJ whole genome shotgun (WGS) entry which is preliminary data.</text>
</comment>
<evidence type="ECO:0000256" key="2">
    <source>
        <dbReference type="ARBA" id="ARBA00022694"/>
    </source>
</evidence>
<dbReference type="PROSITE" id="PS00648">
    <property type="entry name" value="RIBONUCLEASE_P"/>
    <property type="match status" value="1"/>
</dbReference>
<keyword evidence="5 7" id="KW-0378">Hydrolase</keyword>
<keyword evidence="4 7" id="KW-0255">Endonuclease</keyword>
<dbReference type="EC" id="3.1.26.5" evidence="7 8"/>
<accession>A0A0G2AW00</accession>
<dbReference type="PANTHER" id="PTHR33992">
    <property type="entry name" value="RIBONUCLEASE P PROTEIN COMPONENT"/>
    <property type="match status" value="1"/>
</dbReference>
<keyword evidence="2 7" id="KW-0819">tRNA processing</keyword>
<dbReference type="InterPro" id="IPR020539">
    <property type="entry name" value="RNase_P_CS"/>
</dbReference>
<dbReference type="Proteomes" id="UP000033865">
    <property type="component" value="Unassembled WGS sequence"/>
</dbReference>
<organism evidence="9 10">
    <name type="scientific">Candidatus Uhrbacteria bacterium GW2011_GWC2_53_7</name>
    <dbReference type="NCBI Taxonomy" id="1618986"/>
    <lineage>
        <taxon>Bacteria</taxon>
        <taxon>Candidatus Uhriibacteriota</taxon>
    </lineage>
</organism>
<evidence type="ECO:0000256" key="1">
    <source>
        <dbReference type="ARBA" id="ARBA00002663"/>
    </source>
</evidence>
<comment type="function">
    <text evidence="1 7">RNaseP catalyzes the removal of the 5'-leader sequence from pre-tRNA to produce the mature 5'-terminus. It can also cleave other RNA substrates such as 4.5S RNA. The protein component plays an auxiliary but essential role in vivo by binding to the 5'-leader sequence and broadening the substrate specificity of the ribozyme.</text>
</comment>
<evidence type="ECO:0000256" key="8">
    <source>
        <dbReference type="NCBIfam" id="TIGR00188"/>
    </source>
</evidence>
<keyword evidence="6 7" id="KW-0694">RNA-binding</keyword>
<dbReference type="GO" id="GO:0004526">
    <property type="term" value="F:ribonuclease P activity"/>
    <property type="evidence" value="ECO:0007669"/>
    <property type="project" value="UniProtKB-UniRule"/>
</dbReference>
<evidence type="ECO:0000256" key="3">
    <source>
        <dbReference type="ARBA" id="ARBA00022722"/>
    </source>
</evidence>
<dbReference type="InterPro" id="IPR014721">
    <property type="entry name" value="Ribsml_uS5_D2-typ_fold_subgr"/>
</dbReference>
<dbReference type="SUPFAM" id="SSF54211">
    <property type="entry name" value="Ribosomal protein S5 domain 2-like"/>
    <property type="match status" value="1"/>
</dbReference>
<sequence>MLPKEHRLRRDRDFDRVFKEGEKTFVSPYSVRFVGNHLALSRFAVVVGSRVSKKAVERNRVRRQVREIIRLLLPEISPGKDVSVSVQPQAKALPYKKLEEALERALKKAKLLA</sequence>
<dbReference type="Pfam" id="PF00825">
    <property type="entry name" value="Ribonuclease_P"/>
    <property type="match status" value="1"/>
</dbReference>
<dbReference type="AlphaFoldDB" id="A0A0G2AW00"/>
<dbReference type="NCBIfam" id="TIGR00188">
    <property type="entry name" value="rnpA"/>
    <property type="match status" value="1"/>
</dbReference>
<dbReference type="HAMAP" id="MF_00227">
    <property type="entry name" value="RNase_P"/>
    <property type="match status" value="1"/>
</dbReference>
<keyword evidence="3 7" id="KW-0540">Nuclease</keyword>
<dbReference type="InterPro" id="IPR020568">
    <property type="entry name" value="Ribosomal_Su5_D2-typ_SF"/>
</dbReference>
<comment type="subunit">
    <text evidence="7">Consists of a catalytic RNA component (M1 or rnpB) and a protein subunit.</text>
</comment>
<dbReference type="GO" id="GO:0000049">
    <property type="term" value="F:tRNA binding"/>
    <property type="evidence" value="ECO:0007669"/>
    <property type="project" value="UniProtKB-UniRule"/>
</dbReference>
<gene>
    <name evidence="7" type="primary">rnpA</name>
    <name evidence="9" type="ORF">UY82_C0002G0005</name>
</gene>